<dbReference type="KEGG" id="fax:FUAX_16640"/>
<protein>
    <submittedName>
        <fullName evidence="1">Uncharacterized protein</fullName>
    </submittedName>
</protein>
<dbReference type="Proteomes" id="UP001348817">
    <property type="component" value="Chromosome"/>
</dbReference>
<name>A0AAU9CUW0_9BACT</name>
<sequence>MKKFLRITSNDYESLKEAFCEKLIPFSLRKTHVVEVVLRFPEAQAPDAIDLYQLTEAIEHILSGQTIIDIREEPAPEGQQELILDYKLLYK</sequence>
<evidence type="ECO:0000313" key="2">
    <source>
        <dbReference type="Proteomes" id="UP001348817"/>
    </source>
</evidence>
<gene>
    <name evidence="1" type="ORF">FUAX_16640</name>
</gene>
<keyword evidence="2" id="KW-1185">Reference proteome</keyword>
<dbReference type="AlphaFoldDB" id="A0AAU9CUW0"/>
<organism evidence="1 2">
    <name type="scientific">Fulvitalea axinellae</name>
    <dbReference type="NCBI Taxonomy" id="1182444"/>
    <lineage>
        <taxon>Bacteria</taxon>
        <taxon>Pseudomonadati</taxon>
        <taxon>Bacteroidota</taxon>
        <taxon>Cytophagia</taxon>
        <taxon>Cytophagales</taxon>
        <taxon>Persicobacteraceae</taxon>
        <taxon>Fulvitalea</taxon>
    </lineage>
</organism>
<proteinExistence type="predicted"/>
<reference evidence="1 2" key="1">
    <citation type="submission" date="2021-12" db="EMBL/GenBank/DDBJ databases">
        <title>Genome sequencing of bacteria with rrn-lacking chromosome and rrn-plasmid.</title>
        <authorList>
            <person name="Anda M."/>
            <person name="Iwasaki W."/>
        </authorList>
    </citation>
    <scope>NUCLEOTIDE SEQUENCE [LARGE SCALE GENOMIC DNA]</scope>
    <source>
        <strain evidence="1 2">DSM 100852</strain>
    </source>
</reference>
<evidence type="ECO:0000313" key="1">
    <source>
        <dbReference type="EMBL" id="BDD09232.1"/>
    </source>
</evidence>
<dbReference type="RefSeq" id="WP_338394446.1">
    <property type="nucleotide sequence ID" value="NZ_AP025314.1"/>
</dbReference>
<accession>A0AAU9CUW0</accession>
<dbReference type="EMBL" id="AP025314">
    <property type="protein sequence ID" value="BDD09232.1"/>
    <property type="molecule type" value="Genomic_DNA"/>
</dbReference>